<accession>A0A7I8KSI4</accession>
<dbReference type="PANTHER" id="PTHR47926:SF535">
    <property type="entry name" value="PENTACOTRIPEPTIDE-REPEAT REGION OF PRORP DOMAIN-CONTAINING PROTEIN"/>
    <property type="match status" value="1"/>
</dbReference>
<dbReference type="PANTHER" id="PTHR47926">
    <property type="entry name" value="PENTATRICOPEPTIDE REPEAT-CONTAINING PROTEIN"/>
    <property type="match status" value="1"/>
</dbReference>
<feature type="repeat" description="PPR" evidence="2">
    <location>
        <begin position="308"/>
        <end position="338"/>
    </location>
</feature>
<evidence type="ECO:0000256" key="1">
    <source>
        <dbReference type="ARBA" id="ARBA00022737"/>
    </source>
</evidence>
<dbReference type="GO" id="GO:0003723">
    <property type="term" value="F:RNA binding"/>
    <property type="evidence" value="ECO:0007669"/>
    <property type="project" value="InterPro"/>
</dbReference>
<dbReference type="InterPro" id="IPR046960">
    <property type="entry name" value="PPR_At4g14850-like_plant"/>
</dbReference>
<organism evidence="3 4">
    <name type="scientific">Spirodela intermedia</name>
    <name type="common">Intermediate duckweed</name>
    <dbReference type="NCBI Taxonomy" id="51605"/>
    <lineage>
        <taxon>Eukaryota</taxon>
        <taxon>Viridiplantae</taxon>
        <taxon>Streptophyta</taxon>
        <taxon>Embryophyta</taxon>
        <taxon>Tracheophyta</taxon>
        <taxon>Spermatophyta</taxon>
        <taxon>Magnoliopsida</taxon>
        <taxon>Liliopsida</taxon>
        <taxon>Araceae</taxon>
        <taxon>Lemnoideae</taxon>
        <taxon>Spirodela</taxon>
    </lineage>
</organism>
<dbReference type="PROSITE" id="PS51375">
    <property type="entry name" value="PPR"/>
    <property type="match status" value="4"/>
</dbReference>
<dbReference type="FunFam" id="1.25.40.10:FF:000090">
    <property type="entry name" value="Pentatricopeptide repeat-containing protein, chloroplastic"/>
    <property type="match status" value="1"/>
</dbReference>
<dbReference type="InterPro" id="IPR046848">
    <property type="entry name" value="E_motif"/>
</dbReference>
<dbReference type="NCBIfam" id="TIGR00756">
    <property type="entry name" value="PPR"/>
    <property type="match status" value="5"/>
</dbReference>
<gene>
    <name evidence="3" type="ORF">SI8410_08011425</name>
</gene>
<dbReference type="InterPro" id="IPR011990">
    <property type="entry name" value="TPR-like_helical_dom_sf"/>
</dbReference>
<dbReference type="Gene3D" id="1.25.40.10">
    <property type="entry name" value="Tetratricopeptide repeat domain"/>
    <property type="match status" value="4"/>
</dbReference>
<keyword evidence="1" id="KW-0677">Repeat</keyword>
<feature type="repeat" description="PPR" evidence="2">
    <location>
        <begin position="175"/>
        <end position="205"/>
    </location>
</feature>
<evidence type="ECO:0000313" key="3">
    <source>
        <dbReference type="EMBL" id="CAA7400747.1"/>
    </source>
</evidence>
<feature type="repeat" description="PPR" evidence="2">
    <location>
        <begin position="206"/>
        <end position="241"/>
    </location>
</feature>
<name>A0A7I8KSI4_SPIIN</name>
<sequence>MRRETIAATIQHWINSGSPRRGLAIHSQIIKTGELPNANISIKLLVLHLKCDSLAYARQVFDQMPSPTLSAYNYLIGGYCNRHRHQEALQLLRLFAISGERPDGFTLSMALKISSSAAAAAAAANLCKEVHAQIFRSCGGGSLDEVLCTALIDSYAKNGSLGYARSVFRESSDQNVACCTAMISGYMRRGLLREAEEVFQSARERDAVAFNAMIEGYSCRPATASRSLEVFKDMQGVGHRPTVSTFVSLIGACSVLCALEFGRQVHARLVKTEILLHVRSGSALVDMYAKCGRTDYARRAFDDMPERNVFSWSSMIDGYGKNGMAEEALELFRKMEEEDDDVVPNEVTFLAVLSACGHAGLVGEGKDIMASMERDYSVKPKVEHYACMVDLLGRAGNLQEAFAFIKEMPCRPNSDVWAALLGVCRLHGEVELAAVAAKEVFELNRRERPGAYVALSNTFAAAGRWGSVCEVREMMKARGVSKDTGNSWVGTREGKIS</sequence>
<proteinExistence type="predicted"/>
<dbReference type="SUPFAM" id="SSF48452">
    <property type="entry name" value="TPR-like"/>
    <property type="match status" value="1"/>
</dbReference>
<dbReference type="EMBL" id="LR746271">
    <property type="protein sequence ID" value="CAA7400747.1"/>
    <property type="molecule type" value="Genomic_DNA"/>
</dbReference>
<dbReference type="Pfam" id="PF20431">
    <property type="entry name" value="E_motif"/>
    <property type="match status" value="1"/>
</dbReference>
<keyword evidence="4" id="KW-1185">Reference proteome</keyword>
<dbReference type="AlphaFoldDB" id="A0A7I8KSI4"/>
<evidence type="ECO:0000256" key="2">
    <source>
        <dbReference type="PROSITE-ProRule" id="PRU00708"/>
    </source>
</evidence>
<dbReference type="Pfam" id="PF01535">
    <property type="entry name" value="PPR"/>
    <property type="match status" value="7"/>
</dbReference>
<protein>
    <submittedName>
        <fullName evidence="3">Uncharacterized protein</fullName>
    </submittedName>
</protein>
<dbReference type="OrthoDB" id="185373at2759"/>
<feature type="repeat" description="PPR" evidence="2">
    <location>
        <begin position="68"/>
        <end position="102"/>
    </location>
</feature>
<evidence type="ECO:0000313" key="4">
    <source>
        <dbReference type="Proteomes" id="UP000663760"/>
    </source>
</evidence>
<dbReference type="Proteomes" id="UP000663760">
    <property type="component" value="Chromosome 8"/>
</dbReference>
<dbReference type="Pfam" id="PF13812">
    <property type="entry name" value="PPR_3"/>
    <property type="match status" value="1"/>
</dbReference>
<dbReference type="GO" id="GO:0009451">
    <property type="term" value="P:RNA modification"/>
    <property type="evidence" value="ECO:0007669"/>
    <property type="project" value="InterPro"/>
</dbReference>
<dbReference type="InterPro" id="IPR002885">
    <property type="entry name" value="PPR_rpt"/>
</dbReference>
<reference evidence="3" key="1">
    <citation type="submission" date="2020-02" db="EMBL/GenBank/DDBJ databases">
        <authorList>
            <person name="Scholz U."/>
            <person name="Mascher M."/>
            <person name="Fiebig A."/>
        </authorList>
    </citation>
    <scope>NUCLEOTIDE SEQUENCE</scope>
</reference>